<comment type="similarity">
    <text evidence="1">Belongs to the HSP15 family.</text>
</comment>
<dbReference type="Proteomes" id="UP000248745">
    <property type="component" value="Unassembled WGS sequence"/>
</dbReference>
<sequence length="133" mass="15087">MSEKLRLDKYLWAIRVFKTRTQATAACDEGKVKLNGASVKPARPVALGDRYDIKTPARKWTIEVTGLLQNRGSYEVAIQNYVDLTSEEDLKMNQQMASSFFTGKRLSKTGRPTKKQRRDLNEFMGGDEAPEDL</sequence>
<gene>
    <name evidence="7" type="ORF">DN068_11275</name>
</gene>
<dbReference type="GO" id="GO:0034605">
    <property type="term" value="P:cellular response to heat"/>
    <property type="evidence" value="ECO:0007669"/>
    <property type="project" value="InterPro"/>
</dbReference>
<dbReference type="AlphaFoldDB" id="A0A2W2AY63"/>
<keyword evidence="2 4" id="KW-0694">RNA-binding</keyword>
<reference evidence="7 8" key="1">
    <citation type="submission" date="2018-06" db="EMBL/GenBank/DDBJ databases">
        <title>Mucibacter soli gen. nov., sp. nov., a new member of the family Chitinophagaceae producing mucin.</title>
        <authorList>
            <person name="Kim M.-K."/>
            <person name="Park S."/>
            <person name="Kim T.-S."/>
            <person name="Joung Y."/>
            <person name="Han J.-H."/>
            <person name="Kim S.B."/>
        </authorList>
    </citation>
    <scope>NUCLEOTIDE SEQUENCE [LARGE SCALE GENOMIC DNA]</scope>
    <source>
        <strain evidence="7 8">R1-15</strain>
    </source>
</reference>
<evidence type="ECO:0000256" key="3">
    <source>
        <dbReference type="ARBA" id="ARBA00023125"/>
    </source>
</evidence>
<evidence type="ECO:0000256" key="5">
    <source>
        <dbReference type="SAM" id="MobiDB-lite"/>
    </source>
</evidence>
<dbReference type="CDD" id="cd00165">
    <property type="entry name" value="S4"/>
    <property type="match status" value="1"/>
</dbReference>
<feature type="domain" description="RNA-binding S4" evidence="6">
    <location>
        <begin position="5"/>
        <end position="72"/>
    </location>
</feature>
<evidence type="ECO:0000256" key="4">
    <source>
        <dbReference type="PROSITE-ProRule" id="PRU00182"/>
    </source>
</evidence>
<keyword evidence="8" id="KW-1185">Reference proteome</keyword>
<protein>
    <submittedName>
        <fullName evidence="7">RNA-binding S4 domain-containing protein</fullName>
    </submittedName>
</protein>
<evidence type="ECO:0000313" key="7">
    <source>
        <dbReference type="EMBL" id="PZF72984.1"/>
    </source>
</evidence>
<dbReference type="InterPro" id="IPR002942">
    <property type="entry name" value="S4_RNA-bd"/>
</dbReference>
<dbReference type="Gene3D" id="3.10.290.10">
    <property type="entry name" value="RNA-binding S4 domain"/>
    <property type="match status" value="1"/>
</dbReference>
<dbReference type="PROSITE" id="PS50889">
    <property type="entry name" value="S4"/>
    <property type="match status" value="1"/>
</dbReference>
<comment type="caution">
    <text evidence="7">The sequence shown here is derived from an EMBL/GenBank/DDBJ whole genome shotgun (WGS) entry which is preliminary data.</text>
</comment>
<feature type="region of interest" description="Disordered" evidence="5">
    <location>
        <begin position="101"/>
        <end position="133"/>
    </location>
</feature>
<dbReference type="PIRSF" id="PIRSF016821">
    <property type="entry name" value="HSP15"/>
    <property type="match status" value="1"/>
</dbReference>
<dbReference type="InterPro" id="IPR036986">
    <property type="entry name" value="S4_RNA-bd_sf"/>
</dbReference>
<keyword evidence="3" id="KW-0238">DNA-binding</keyword>
<dbReference type="InterPro" id="IPR025708">
    <property type="entry name" value="HSP15"/>
</dbReference>
<dbReference type="GO" id="GO:0003727">
    <property type="term" value="F:single-stranded RNA binding"/>
    <property type="evidence" value="ECO:0007669"/>
    <property type="project" value="InterPro"/>
</dbReference>
<dbReference type="GO" id="GO:0043023">
    <property type="term" value="F:ribosomal large subunit binding"/>
    <property type="evidence" value="ECO:0007669"/>
    <property type="project" value="InterPro"/>
</dbReference>
<organism evidence="7 8">
    <name type="scientific">Taibaiella soli</name>
    <dbReference type="NCBI Taxonomy" id="1649169"/>
    <lineage>
        <taxon>Bacteria</taxon>
        <taxon>Pseudomonadati</taxon>
        <taxon>Bacteroidota</taxon>
        <taxon>Chitinophagia</taxon>
        <taxon>Chitinophagales</taxon>
        <taxon>Chitinophagaceae</taxon>
        <taxon>Taibaiella</taxon>
    </lineage>
</organism>
<dbReference type="GO" id="GO:0003677">
    <property type="term" value="F:DNA binding"/>
    <property type="evidence" value="ECO:0007669"/>
    <property type="project" value="UniProtKB-KW"/>
</dbReference>
<dbReference type="OrthoDB" id="9797176at2"/>
<dbReference type="SUPFAM" id="SSF55174">
    <property type="entry name" value="Alpha-L RNA-binding motif"/>
    <property type="match status" value="1"/>
</dbReference>
<dbReference type="SMART" id="SM00363">
    <property type="entry name" value="S4"/>
    <property type="match status" value="1"/>
</dbReference>
<evidence type="ECO:0000313" key="8">
    <source>
        <dbReference type="Proteomes" id="UP000248745"/>
    </source>
</evidence>
<dbReference type="RefSeq" id="WP_110999016.1">
    <property type="nucleotide sequence ID" value="NZ_QKTW01000016.1"/>
</dbReference>
<feature type="compositionally biased region" description="Basic residues" evidence="5">
    <location>
        <begin position="105"/>
        <end position="117"/>
    </location>
</feature>
<accession>A0A2W2AY63</accession>
<dbReference type="EMBL" id="QKTW01000016">
    <property type="protein sequence ID" value="PZF72984.1"/>
    <property type="molecule type" value="Genomic_DNA"/>
</dbReference>
<evidence type="ECO:0000256" key="2">
    <source>
        <dbReference type="ARBA" id="ARBA00022884"/>
    </source>
</evidence>
<evidence type="ECO:0000256" key="1">
    <source>
        <dbReference type="ARBA" id="ARBA00008396"/>
    </source>
</evidence>
<dbReference type="Pfam" id="PF01479">
    <property type="entry name" value="S4"/>
    <property type="match status" value="1"/>
</dbReference>
<evidence type="ECO:0000259" key="6">
    <source>
        <dbReference type="SMART" id="SM00363"/>
    </source>
</evidence>
<name>A0A2W2AY63_9BACT</name>
<proteinExistence type="inferred from homology"/>